<evidence type="ECO:0000256" key="10">
    <source>
        <dbReference type="ARBA" id="ARBA00023136"/>
    </source>
</evidence>
<sequence>MTSNGEKMETSAKSLIFPSLLLSLSFLLASGGLAQTVEDCLICHGDESLTTMDSTGKEISLFVDESIFANSIHKILGCTGCHKGVEAEMHETPPEPVNCGMCHAEVMELYQAGFHGQKRLEGIMDAPTCGDCHSYHNIRSVDDPDADTYRGNQPKMCARCHGDVRTISKYQIPVPAPYQAYMQSVHGKALQEENLGVAVCSDCHRSHDIRHSSDPASLSHRGNVASTCGLCHPMEEEEYSEDIHGKAVKKGNPDAPVCTDCHTTHAIKPSSDETSSTFPANVSKLTCTYCHSRERIYEKYGYVTQRVTPYLDTYHGVGSRSGDTTTASCVSCHTSHNIRSQEDPLSTINEANIPQTCGQCHEGAGPNYAKGSIHIIPTSRKDIGVYWVRQLYLFLIIMTIGGMLAHNAVIMVRYARDRYQEAKSGRVVRWTTTEVLWHFLLFISFVTLIITGFAFRFPDAWWSSWLTSSPAAFAARGVAHRVAGVLLIGLFFFSIFRSVFTKRGWQQLSARFPVLSDTRNVTQNVLYSFGLSSKPPEFDRYDYSEKAEYWALMWGGFVMIITGIPLWFETFFLGFIPKWMLDVAKAIHYYEAWLATLAILVWHFFFMFIHPENYPINFTVLTGTMTEEEYMEKHPLDYEKMIARGELIEEESEQSLEESEESG</sequence>
<keyword evidence="6" id="KW-0479">Metal-binding</keyword>
<evidence type="ECO:0000256" key="9">
    <source>
        <dbReference type="ARBA" id="ARBA00023004"/>
    </source>
</evidence>
<protein>
    <submittedName>
        <fullName evidence="14">Uncharacterized protein</fullName>
    </submittedName>
</protein>
<feature type="transmembrane region" description="Helical" evidence="11">
    <location>
        <begin position="391"/>
        <end position="414"/>
    </location>
</feature>
<evidence type="ECO:0000256" key="11">
    <source>
        <dbReference type="SAM" id="Phobius"/>
    </source>
</evidence>
<dbReference type="Gene3D" id="1.20.950.20">
    <property type="entry name" value="Transmembrane di-heme cytochromes, Chain C"/>
    <property type="match status" value="1"/>
</dbReference>
<dbReference type="SUPFAM" id="SSF81342">
    <property type="entry name" value="Transmembrane di-heme cytochromes"/>
    <property type="match status" value="1"/>
</dbReference>
<evidence type="ECO:0000256" key="5">
    <source>
        <dbReference type="ARBA" id="ARBA00022692"/>
    </source>
</evidence>
<comment type="caution">
    <text evidence="14">The sequence shown here is derived from an EMBL/GenBank/DDBJ whole genome shotgun (WGS) entry which is preliminary data.</text>
</comment>
<dbReference type="GO" id="GO:0005886">
    <property type="term" value="C:plasma membrane"/>
    <property type="evidence" value="ECO:0007669"/>
    <property type="project" value="UniProtKB-SubCell"/>
</dbReference>
<keyword evidence="5 11" id="KW-0812">Transmembrane</keyword>
<dbReference type="AlphaFoldDB" id="A0A0S7Y869"/>
<evidence type="ECO:0000256" key="7">
    <source>
        <dbReference type="ARBA" id="ARBA00022982"/>
    </source>
</evidence>
<dbReference type="InterPro" id="IPR036280">
    <property type="entry name" value="Multihaem_cyt_sf"/>
</dbReference>
<dbReference type="GO" id="GO:0046872">
    <property type="term" value="F:metal ion binding"/>
    <property type="evidence" value="ECO:0007669"/>
    <property type="project" value="UniProtKB-KW"/>
</dbReference>
<evidence type="ECO:0000256" key="1">
    <source>
        <dbReference type="ARBA" id="ARBA00004651"/>
    </source>
</evidence>
<dbReference type="GO" id="GO:0009061">
    <property type="term" value="P:anaerobic respiration"/>
    <property type="evidence" value="ECO:0007669"/>
    <property type="project" value="TreeGrafter"/>
</dbReference>
<name>A0A0S7Y869_UNCSA</name>
<dbReference type="Gene3D" id="1.10.1130.10">
    <property type="entry name" value="Flavocytochrome C3, Chain A"/>
    <property type="match status" value="1"/>
</dbReference>
<feature type="transmembrane region" description="Helical" evidence="11">
    <location>
        <begin position="435"/>
        <end position="458"/>
    </location>
</feature>
<dbReference type="SUPFAM" id="SSF48695">
    <property type="entry name" value="Multiheme cytochromes"/>
    <property type="match status" value="1"/>
</dbReference>
<evidence type="ECO:0000313" key="15">
    <source>
        <dbReference type="Proteomes" id="UP000051861"/>
    </source>
</evidence>
<evidence type="ECO:0000256" key="3">
    <source>
        <dbReference type="ARBA" id="ARBA00022475"/>
    </source>
</evidence>
<keyword evidence="2" id="KW-0813">Transport</keyword>
<dbReference type="GO" id="GO:0022904">
    <property type="term" value="P:respiratory electron transport chain"/>
    <property type="evidence" value="ECO:0007669"/>
    <property type="project" value="InterPro"/>
</dbReference>
<keyword evidence="4" id="KW-0349">Heme</keyword>
<evidence type="ECO:0000313" key="14">
    <source>
        <dbReference type="EMBL" id="KPJ70300.1"/>
    </source>
</evidence>
<keyword evidence="8 11" id="KW-1133">Transmembrane helix</keyword>
<evidence type="ECO:0000259" key="13">
    <source>
        <dbReference type="Pfam" id="PF14537"/>
    </source>
</evidence>
<evidence type="ECO:0000256" key="2">
    <source>
        <dbReference type="ARBA" id="ARBA00022448"/>
    </source>
</evidence>
<dbReference type="InterPro" id="IPR011577">
    <property type="entry name" value="Cyt_b561_bac/Ni-Hgenase"/>
</dbReference>
<gene>
    <name evidence="14" type="ORF">AMJ44_00095</name>
</gene>
<evidence type="ECO:0000256" key="4">
    <source>
        <dbReference type="ARBA" id="ARBA00022617"/>
    </source>
</evidence>
<dbReference type="GO" id="GO:0015944">
    <property type="term" value="P:formate oxidation"/>
    <property type="evidence" value="ECO:0007669"/>
    <property type="project" value="TreeGrafter"/>
</dbReference>
<keyword evidence="10 11" id="KW-0472">Membrane</keyword>
<evidence type="ECO:0000256" key="8">
    <source>
        <dbReference type="ARBA" id="ARBA00022989"/>
    </source>
</evidence>
<feature type="transmembrane region" description="Helical" evidence="11">
    <location>
        <begin position="478"/>
        <end position="500"/>
    </location>
</feature>
<proteinExistence type="predicted"/>
<dbReference type="InterPro" id="IPR012286">
    <property type="entry name" value="Tetrahaem_cytochrome"/>
</dbReference>
<dbReference type="Pfam" id="PF14537">
    <property type="entry name" value="Cytochrom_c3_2"/>
    <property type="match status" value="1"/>
</dbReference>
<accession>A0A0S7Y869</accession>
<feature type="domain" description="Tetrahaem cytochrome" evidence="13">
    <location>
        <begin position="76"/>
        <end position="161"/>
    </location>
</feature>
<evidence type="ECO:0000259" key="12">
    <source>
        <dbReference type="Pfam" id="PF01292"/>
    </source>
</evidence>
<dbReference type="GO" id="GO:0036397">
    <property type="term" value="F:formate dehydrogenase (quinone) activity"/>
    <property type="evidence" value="ECO:0007669"/>
    <property type="project" value="TreeGrafter"/>
</dbReference>
<dbReference type="PANTHER" id="PTHR30074">
    <property type="entry name" value="FORMATE DEHYDROGENASE, NITRATE-INDUCIBLE, CYTOCHROME B556 FDN SUBUNIT"/>
    <property type="match status" value="1"/>
</dbReference>
<dbReference type="Pfam" id="PF01292">
    <property type="entry name" value="Ni_hydr_CYTB"/>
    <property type="match status" value="1"/>
</dbReference>
<dbReference type="InterPro" id="IPR016174">
    <property type="entry name" value="Di-haem_cyt_TM"/>
</dbReference>
<evidence type="ECO:0000256" key="6">
    <source>
        <dbReference type="ARBA" id="ARBA00022723"/>
    </source>
</evidence>
<comment type="subcellular location">
    <subcellularLocation>
        <location evidence="1">Cell membrane</location>
        <topology evidence="1">Multi-pass membrane protein</topology>
    </subcellularLocation>
</comment>
<keyword evidence="3" id="KW-1003">Cell membrane</keyword>
<dbReference type="Gene3D" id="3.90.10.10">
    <property type="entry name" value="Cytochrome C3"/>
    <property type="match status" value="2"/>
</dbReference>
<dbReference type="PANTHER" id="PTHR30074:SF6">
    <property type="entry name" value="FORMATE DEHYDROGENASE GAMMA SUBUNIT"/>
    <property type="match status" value="1"/>
</dbReference>
<dbReference type="GO" id="GO:0009055">
    <property type="term" value="F:electron transfer activity"/>
    <property type="evidence" value="ECO:0007669"/>
    <property type="project" value="InterPro"/>
</dbReference>
<dbReference type="EMBL" id="LIZX01000002">
    <property type="protein sequence ID" value="KPJ70300.1"/>
    <property type="molecule type" value="Genomic_DNA"/>
</dbReference>
<reference evidence="14 15" key="1">
    <citation type="journal article" date="2015" name="Microbiome">
        <title>Genomic resolution of linkages in carbon, nitrogen, and sulfur cycling among widespread estuary sediment bacteria.</title>
        <authorList>
            <person name="Baker B.J."/>
            <person name="Lazar C.S."/>
            <person name="Teske A.P."/>
            <person name="Dick G.J."/>
        </authorList>
    </citation>
    <scope>NUCLEOTIDE SEQUENCE [LARGE SCALE GENOMIC DNA]</scope>
    <source>
        <strain evidence="14">DG_54_3</strain>
    </source>
</reference>
<dbReference type="InterPro" id="IPR051817">
    <property type="entry name" value="FDH_cytochrome_b556_subunit"/>
</dbReference>
<feature type="domain" description="Cytochrome b561 bacterial/Ni-hydrogenase" evidence="12">
    <location>
        <begin position="429"/>
        <end position="611"/>
    </location>
</feature>
<feature type="transmembrane region" description="Helical" evidence="11">
    <location>
        <begin position="588"/>
        <end position="609"/>
    </location>
</feature>
<dbReference type="Proteomes" id="UP000051861">
    <property type="component" value="Unassembled WGS sequence"/>
</dbReference>
<keyword evidence="7" id="KW-0249">Electron transport</keyword>
<dbReference type="GO" id="GO:0009326">
    <property type="term" value="C:formate dehydrogenase complex"/>
    <property type="evidence" value="ECO:0007669"/>
    <property type="project" value="TreeGrafter"/>
</dbReference>
<organism evidence="14 15">
    <name type="scientific">candidate division WOR-1 bacterium DG_54_3</name>
    <dbReference type="NCBI Taxonomy" id="1703775"/>
    <lineage>
        <taxon>Bacteria</taxon>
        <taxon>Bacillati</taxon>
        <taxon>Saganbacteria</taxon>
    </lineage>
</organism>
<keyword evidence="9" id="KW-0408">Iron</keyword>
<feature type="transmembrane region" description="Helical" evidence="11">
    <location>
        <begin position="549"/>
        <end position="568"/>
    </location>
</feature>